<dbReference type="CDD" id="cd00022">
    <property type="entry name" value="BIR"/>
    <property type="match status" value="2"/>
</dbReference>
<organism evidence="1 15">
    <name type="scientific">Phthorimaea operculella granulovirus</name>
    <dbReference type="NCBI Taxonomy" id="192584"/>
    <lineage>
        <taxon>Viruses</taxon>
        <taxon>Viruses incertae sedis</taxon>
        <taxon>Naldaviricetes</taxon>
        <taxon>Lefavirales</taxon>
        <taxon>Baculoviridae</taxon>
        <taxon>Betabaculovirus</taxon>
        <taxon>Betabaculovirus phoperculellae</taxon>
    </lineage>
</organism>
<dbReference type="Pfam" id="PF00653">
    <property type="entry name" value="BIR"/>
    <property type="match status" value="2"/>
</dbReference>
<evidence type="ECO:0000313" key="6">
    <source>
        <dbReference type="EMBL" id="QBH66333.1"/>
    </source>
</evidence>
<reference evidence="3" key="4">
    <citation type="journal article" date="2019" name="J. Gen. Virol.">
        <title>Elucidating the genetic diversity of Phthorimaea operculella granulovirus (PhopGV).</title>
        <authorList>
            <person name="Larem A."/>
            <person name="Ben-Tiba S."/>
            <person name="Wennmann J.T."/>
            <person name="Gueli Alletti G."/>
            <person name="Jehle J.A."/>
        </authorList>
    </citation>
    <scope>NUCLEOTIDE SEQUENCE</scope>
    <source>
        <strain evidence="3">PhopGV-CR3.1</strain>
        <strain evidence="4">PhopGV-CR5.1</strain>
        <strain evidence="5">PhopGV-GR1.1</strain>
        <strain evidence="6">PhopGV-GR1.2</strain>
        <strain evidence="7">PhopGV-GR2.1</strain>
        <strain evidence="8">PhopGV-IT1.1</strain>
        <strain evidence="9">PhopGV-LS1.1</strain>
        <strain evidence="10">PhopGV-LS1.2</strain>
        <strain evidence="11">PhopGV-LS2.1</strain>
        <strain evidence="12">PhopGV-LS3.1</strain>
        <strain evidence="13">PhopGV-R</strain>
        <strain evidence="14">PhopGV-Ym.1</strain>
    </source>
</reference>
<dbReference type="PANTHER" id="PTHR10044">
    <property type="entry name" value="INHIBITOR OF APOPTOSIS"/>
    <property type="match status" value="1"/>
</dbReference>
<proteinExistence type="predicted"/>
<evidence type="ECO:0000313" key="13">
    <source>
        <dbReference type="EMBL" id="QBH67242.1"/>
    </source>
</evidence>
<dbReference type="KEGG" id="vg:949305"/>
<evidence type="ECO:0000313" key="1">
    <source>
        <dbReference type="EMBL" id="AAM70306.1"/>
    </source>
</evidence>
<dbReference type="EMBL" id="MK033571">
    <property type="protein sequence ID" value="QBH66723.1"/>
    <property type="molecule type" value="Genomic_DNA"/>
</dbReference>
<protein>
    <submittedName>
        <fullName evidence="1">Inhibitor of apoptosis 5</fullName>
    </submittedName>
</protein>
<accession>Q8JRV1</accession>
<dbReference type="EMBL" id="MK033575">
    <property type="protein sequence ID" value="QBH67242.1"/>
    <property type="molecule type" value="Genomic_DNA"/>
</dbReference>
<dbReference type="SUPFAM" id="SSF57924">
    <property type="entry name" value="Inhibitor of apoptosis (IAP) repeat"/>
    <property type="match status" value="2"/>
</dbReference>
<evidence type="ECO:0000313" key="7">
    <source>
        <dbReference type="EMBL" id="QBH66463.1"/>
    </source>
</evidence>
<dbReference type="EMBL" id="MK033569">
    <property type="protein sequence ID" value="QBH66463.1"/>
    <property type="molecule type" value="Genomic_DNA"/>
</dbReference>
<dbReference type="EMBL" id="MK033574">
    <property type="protein sequence ID" value="QBH67112.1"/>
    <property type="molecule type" value="Genomic_DNA"/>
</dbReference>
<evidence type="ECO:0000313" key="2">
    <source>
        <dbReference type="EMBL" id="ANY57497.1"/>
    </source>
</evidence>
<dbReference type="EMBL" id="MK033568">
    <property type="protein sequence ID" value="QBH66333.1"/>
    <property type="molecule type" value="Genomic_DNA"/>
</dbReference>
<dbReference type="OrthoDB" id="9255at10239"/>
<dbReference type="EMBL" id="MK033576">
    <property type="protein sequence ID" value="QBH67372.1"/>
    <property type="molecule type" value="Genomic_DNA"/>
</dbReference>
<reference evidence="15" key="1">
    <citation type="journal article" date="2000" name="Virus Genes">
        <title>Comparative analysis of the granulin regions of the Phthorimaea operculella and Spodoptera littoralis granuloviruses.</title>
        <authorList>
            <person name="Taha A."/>
            <person name="Nour-El-Din A."/>
            <person name="Croizier L."/>
            <person name="Ferber M.L."/>
            <person name="Croizier G."/>
        </authorList>
    </citation>
    <scope>NUCLEOTIDE SEQUENCE [LARGE SCALE GENOMIC DNA]</scope>
</reference>
<evidence type="ECO:0000313" key="14">
    <source>
        <dbReference type="EMBL" id="QBH67372.1"/>
    </source>
</evidence>
<dbReference type="Proteomes" id="UP000202706">
    <property type="component" value="Segment"/>
</dbReference>
<evidence type="ECO:0000313" key="15">
    <source>
        <dbReference type="Proteomes" id="UP000202706"/>
    </source>
</evidence>
<gene>
    <name evidence="1" type="primary">PhopGV108</name>
    <name evidence="2" type="synonym">iap-Cp5</name>
    <name evidence="2" type="ORF">PhopGVgp108</name>
</gene>
<dbReference type="EMBL" id="MK033570">
    <property type="protein sequence ID" value="QBH66593.1"/>
    <property type="molecule type" value="Genomic_DNA"/>
</dbReference>
<reference evidence="2" key="3">
    <citation type="journal article" date="2016" name="Arch. Virol.">
        <title>The comparative analysis of complete genome sequences from two South African betabaculoviruses: Phthorimaea operculella granulovirus and Plutella xylostella granulovirus.</title>
        <authorList>
            <person name="Jukes M.D."/>
            <person name="Motsoeneng B.M."/>
            <person name="Knox C.M."/>
            <person name="Hill M.P."/>
            <person name="Moore S.D."/>
        </authorList>
    </citation>
    <scope>NUCLEOTIDE SEQUENCE</scope>
    <source>
        <strain evidence="2">SA</strain>
    </source>
</reference>
<evidence type="ECO:0000313" key="12">
    <source>
        <dbReference type="EMBL" id="QBH67112.1"/>
    </source>
</evidence>
<dbReference type="EMBL" id="MK033565">
    <property type="protein sequence ID" value="QBH65943.1"/>
    <property type="molecule type" value="Genomic_DNA"/>
</dbReference>
<dbReference type="Gene3D" id="1.10.1170.10">
    <property type="entry name" value="Inhibitor Of Apoptosis Protein (2mihbC-IAP-1), Chain A"/>
    <property type="match status" value="2"/>
</dbReference>
<dbReference type="EMBL" id="MK033573">
    <property type="protein sequence ID" value="QBH66983.1"/>
    <property type="molecule type" value="Genomic_DNA"/>
</dbReference>
<evidence type="ECO:0000313" key="5">
    <source>
        <dbReference type="EMBL" id="QBH66203.1"/>
    </source>
</evidence>
<dbReference type="SMART" id="SM00238">
    <property type="entry name" value="BIR"/>
    <property type="match status" value="2"/>
</dbReference>
<dbReference type="InterPro" id="IPR050784">
    <property type="entry name" value="IAP"/>
</dbReference>
<evidence type="ECO:0000313" key="10">
    <source>
        <dbReference type="EMBL" id="QBH66853.1"/>
    </source>
</evidence>
<dbReference type="EMBL" id="MK033567">
    <property type="protein sequence ID" value="QBH66203.1"/>
    <property type="molecule type" value="Genomic_DNA"/>
</dbReference>
<dbReference type="GeneID" id="949305"/>
<sequence>MNSYENRLKTFENWTGKEDAEKLALVGFYYSGFGDRIICYYCKLDLYNFFVGDEDSIKDHKRYSPNCPFFLAKTINYVNTNFLSPRVITSNYTMLAPHKGDYTLLEHRIDSFQNYPQCLKSLVVQLCEAGFYYTNVGDAVCCYVCKIIAKNWTEKSNAWQVHKKLNEKCPLVELKNIRNKYDGDDEVANKKSPSAPPFETYHFRMPKCLKCRKNTVDCVLVPCFHLCICKECAFTCTQCVACDMFCGSFFVIHVPFDKLALVENSEYINRG</sequence>
<dbReference type="EMBL" id="MK033572">
    <property type="protein sequence ID" value="QBH66853.1"/>
    <property type="molecule type" value="Genomic_DNA"/>
</dbReference>
<dbReference type="EMBL" id="AF499596">
    <property type="protein sequence ID" value="AAM70306.1"/>
    <property type="molecule type" value="Genomic_DNA"/>
</dbReference>
<dbReference type="EMBL" id="KU666536">
    <property type="protein sequence ID" value="ANY57497.1"/>
    <property type="molecule type" value="Genomic_DNA"/>
</dbReference>
<keyword evidence="15" id="KW-1185">Reference proteome</keyword>
<reference evidence="1" key="2">
    <citation type="submission" date="2002-04" db="EMBL/GenBank/DDBJ databases">
        <title>The complete sequence of the potato tuber moth, Phthorimaea operculella, granulovirus.</title>
        <authorList>
            <person name="Croizier L."/>
            <person name="Taha A."/>
            <person name="Croizier G."/>
            <person name="Lopez Ferber M."/>
        </authorList>
    </citation>
    <scope>NUCLEOTIDE SEQUENCE</scope>
</reference>
<evidence type="ECO:0000313" key="8">
    <source>
        <dbReference type="EMBL" id="QBH66593.1"/>
    </source>
</evidence>
<evidence type="ECO:0000313" key="3">
    <source>
        <dbReference type="EMBL" id="QBH65943.1"/>
    </source>
</evidence>
<dbReference type="PANTHER" id="PTHR10044:SF139">
    <property type="entry name" value="DEATH-ASSOCIATED INHIBITOR OF APOPTOSIS 2"/>
    <property type="match status" value="1"/>
</dbReference>
<dbReference type="InterPro" id="IPR001370">
    <property type="entry name" value="BIR_rpt"/>
</dbReference>
<evidence type="ECO:0000313" key="9">
    <source>
        <dbReference type="EMBL" id="QBH66723.1"/>
    </source>
</evidence>
<evidence type="ECO:0000313" key="4">
    <source>
        <dbReference type="EMBL" id="QBH66073.1"/>
    </source>
</evidence>
<evidence type="ECO:0000313" key="11">
    <source>
        <dbReference type="EMBL" id="QBH66983.1"/>
    </source>
</evidence>
<name>Q8JRV1_9BBAC</name>
<dbReference type="EMBL" id="MK033566">
    <property type="protein sequence ID" value="QBH66073.1"/>
    <property type="molecule type" value="Genomic_DNA"/>
</dbReference>
<dbReference type="PROSITE" id="PS50143">
    <property type="entry name" value="BIR_REPEAT_2"/>
    <property type="match status" value="2"/>
</dbReference>
<dbReference type="RefSeq" id="NP_663273.1">
    <property type="nucleotide sequence ID" value="NC_004062.1"/>
</dbReference>